<organism evidence="7">
    <name type="scientific">Physcomitrium patens</name>
    <name type="common">Spreading-leaved earth moss</name>
    <name type="synonym">Physcomitrella patens</name>
    <dbReference type="NCBI Taxonomy" id="3218"/>
    <lineage>
        <taxon>Eukaryota</taxon>
        <taxon>Viridiplantae</taxon>
        <taxon>Streptophyta</taxon>
        <taxon>Embryophyta</taxon>
        <taxon>Bryophyta</taxon>
        <taxon>Bryophytina</taxon>
        <taxon>Bryopsida</taxon>
        <taxon>Funariidae</taxon>
        <taxon>Funariales</taxon>
        <taxon>Funariaceae</taxon>
        <taxon>Physcomitrium</taxon>
    </lineage>
</organism>
<gene>
    <name evidence="8" type="primary">LOC112286488</name>
    <name evidence="7" type="ORF">PHYPA_012668</name>
</gene>
<reference evidence="8" key="3">
    <citation type="submission" date="2020-12" db="UniProtKB">
        <authorList>
            <consortium name="EnsemblPlants"/>
        </authorList>
    </citation>
    <scope>IDENTIFICATION</scope>
</reference>
<dbReference type="PANTHER" id="PTHR31113">
    <property type="entry name" value="UPF0496 PROTEIN 3-RELATED"/>
    <property type="match status" value="1"/>
</dbReference>
<evidence type="ECO:0000313" key="7">
    <source>
        <dbReference type="EMBL" id="PNR48193.1"/>
    </source>
</evidence>
<dbReference type="PANTHER" id="PTHR31113:SF2">
    <property type="entry name" value="OS04G0423200 PROTEIN"/>
    <property type="match status" value="1"/>
</dbReference>
<dbReference type="AlphaFoldDB" id="A0A2K1K337"/>
<keyword evidence="4 6" id="KW-1133">Transmembrane helix</keyword>
<evidence type="ECO:0000256" key="6">
    <source>
        <dbReference type="SAM" id="Phobius"/>
    </source>
</evidence>
<comment type="subcellular location">
    <subcellularLocation>
        <location evidence="1">Membrane</location>
    </subcellularLocation>
</comment>
<dbReference type="EnsemblPlants" id="Pp3c9_13700V3.2">
    <property type="protein sequence ID" value="Pp3c9_13700V3.2"/>
    <property type="gene ID" value="Pp3c9_13700"/>
</dbReference>
<keyword evidence="5 6" id="KW-0472">Membrane</keyword>
<keyword evidence="3 6" id="KW-0812">Transmembrane</keyword>
<comment type="similarity">
    <text evidence="2">Belongs to the UPF0496 family.</text>
</comment>
<evidence type="ECO:0000256" key="5">
    <source>
        <dbReference type="ARBA" id="ARBA00023136"/>
    </source>
</evidence>
<dbReference type="Gramene" id="Pp3c9_13700V3.1">
    <property type="protein sequence ID" value="Pp3c9_13700V3.1"/>
    <property type="gene ID" value="Pp3c9_13700"/>
</dbReference>
<keyword evidence="9" id="KW-1185">Reference proteome</keyword>
<feature type="transmembrane region" description="Helical" evidence="6">
    <location>
        <begin position="190"/>
        <end position="217"/>
    </location>
</feature>
<evidence type="ECO:0000256" key="2">
    <source>
        <dbReference type="ARBA" id="ARBA00009074"/>
    </source>
</evidence>
<dbReference type="Gramene" id="Pp3c9_13700V3.2">
    <property type="protein sequence ID" value="Pp3c9_13700V3.2"/>
    <property type="gene ID" value="Pp3c9_13700"/>
</dbReference>
<evidence type="ECO:0000256" key="1">
    <source>
        <dbReference type="ARBA" id="ARBA00004370"/>
    </source>
</evidence>
<accession>A0A2K1K337</accession>
<evidence type="ECO:0000256" key="3">
    <source>
        <dbReference type="ARBA" id="ARBA00022692"/>
    </source>
</evidence>
<dbReference type="PaxDb" id="3218-PP1S29_80V6.1"/>
<dbReference type="Proteomes" id="UP000006727">
    <property type="component" value="Chromosome 9"/>
</dbReference>
<reference evidence="7 9" key="2">
    <citation type="journal article" date="2018" name="Plant J.">
        <title>The Physcomitrella patens chromosome-scale assembly reveals moss genome structure and evolution.</title>
        <authorList>
            <person name="Lang D."/>
            <person name="Ullrich K.K."/>
            <person name="Murat F."/>
            <person name="Fuchs J."/>
            <person name="Jenkins J."/>
            <person name="Haas F.B."/>
            <person name="Piednoel M."/>
            <person name="Gundlach H."/>
            <person name="Van Bel M."/>
            <person name="Meyberg R."/>
            <person name="Vives C."/>
            <person name="Morata J."/>
            <person name="Symeonidi A."/>
            <person name="Hiss M."/>
            <person name="Muchero W."/>
            <person name="Kamisugi Y."/>
            <person name="Saleh O."/>
            <person name="Blanc G."/>
            <person name="Decker E.L."/>
            <person name="van Gessel N."/>
            <person name="Grimwood J."/>
            <person name="Hayes R.D."/>
            <person name="Graham S.W."/>
            <person name="Gunter L.E."/>
            <person name="McDaniel S.F."/>
            <person name="Hoernstein S.N.W."/>
            <person name="Larsson A."/>
            <person name="Li F.W."/>
            <person name="Perroud P.F."/>
            <person name="Phillips J."/>
            <person name="Ranjan P."/>
            <person name="Rokshar D.S."/>
            <person name="Rothfels C.J."/>
            <person name="Schneider L."/>
            <person name="Shu S."/>
            <person name="Stevenson D.W."/>
            <person name="Thummler F."/>
            <person name="Tillich M."/>
            <person name="Villarreal Aguilar J.C."/>
            <person name="Widiez T."/>
            <person name="Wong G.K."/>
            <person name="Wymore A."/>
            <person name="Zhang Y."/>
            <person name="Zimmer A.D."/>
            <person name="Quatrano R.S."/>
            <person name="Mayer K.F.X."/>
            <person name="Goodstein D."/>
            <person name="Casacuberta J.M."/>
            <person name="Vandepoele K."/>
            <person name="Reski R."/>
            <person name="Cuming A.C."/>
            <person name="Tuskan G.A."/>
            <person name="Maumus F."/>
            <person name="Salse J."/>
            <person name="Schmutz J."/>
            <person name="Rensing S.A."/>
        </authorList>
    </citation>
    <scope>NUCLEOTIDE SEQUENCE [LARGE SCALE GENOMIC DNA]</scope>
    <source>
        <strain evidence="8 9">cv. Gransden 2004</strain>
    </source>
</reference>
<sequence>MSLVMPTIRRNSRDLALTIEDEFKKIFSSVSFTLFKGKVSGYDSSRPEAAFLSPDQDAVNTFFLRTGGLLRPEVRNALETFFNSTVKACELYRALLKSIQEARQSQSSINQALQIVHKLQQEGNTPSQSLHNSILLELKTFANSKNPFTQETLDQFRHVQECSEQLERELREMKHALGLKLRKERALSKVLPYLILAAGSPILLCLAVPVALAGIIVSNATVDAMSTLKNWWFSVRERFSNSDLEAQCSQLDAADKGNYIIIQDLMTSKRLVTRLRNDVDCTKRRISFFEEAMQNYGSMCVIVHQLRINATNSEQQMKEFSEQVVFCCRTIEKARKLVFEKITGQPWDGPLQFFSGSSFPERFPIKTTSVVHSCEETTRFQIPDQAIFRVKS</sequence>
<reference evidence="7 9" key="1">
    <citation type="journal article" date="2008" name="Science">
        <title>The Physcomitrella genome reveals evolutionary insights into the conquest of land by plants.</title>
        <authorList>
            <person name="Rensing S."/>
            <person name="Lang D."/>
            <person name="Zimmer A."/>
            <person name="Terry A."/>
            <person name="Salamov A."/>
            <person name="Shapiro H."/>
            <person name="Nishiyama T."/>
            <person name="Perroud P.-F."/>
            <person name="Lindquist E."/>
            <person name="Kamisugi Y."/>
            <person name="Tanahashi T."/>
            <person name="Sakakibara K."/>
            <person name="Fujita T."/>
            <person name="Oishi K."/>
            <person name="Shin-I T."/>
            <person name="Kuroki Y."/>
            <person name="Toyoda A."/>
            <person name="Suzuki Y."/>
            <person name="Hashimoto A."/>
            <person name="Yamaguchi K."/>
            <person name="Sugano A."/>
            <person name="Kohara Y."/>
            <person name="Fujiyama A."/>
            <person name="Anterola A."/>
            <person name="Aoki S."/>
            <person name="Ashton N."/>
            <person name="Barbazuk W.B."/>
            <person name="Barker E."/>
            <person name="Bennetzen J."/>
            <person name="Bezanilla M."/>
            <person name="Blankenship R."/>
            <person name="Cho S.H."/>
            <person name="Dutcher S."/>
            <person name="Estelle M."/>
            <person name="Fawcett J.A."/>
            <person name="Gundlach H."/>
            <person name="Hanada K."/>
            <person name="Heyl A."/>
            <person name="Hicks K.A."/>
            <person name="Hugh J."/>
            <person name="Lohr M."/>
            <person name="Mayer K."/>
            <person name="Melkozernov A."/>
            <person name="Murata T."/>
            <person name="Nelson D."/>
            <person name="Pils B."/>
            <person name="Prigge M."/>
            <person name="Reiss B."/>
            <person name="Renner T."/>
            <person name="Rombauts S."/>
            <person name="Rushton P."/>
            <person name="Sanderfoot A."/>
            <person name="Schween G."/>
            <person name="Shiu S.-H."/>
            <person name="Stueber K."/>
            <person name="Theodoulou F.L."/>
            <person name="Tu H."/>
            <person name="Van de Peer Y."/>
            <person name="Verrier P.J."/>
            <person name="Waters E."/>
            <person name="Wood A."/>
            <person name="Yang L."/>
            <person name="Cove D."/>
            <person name="Cuming A."/>
            <person name="Hasebe M."/>
            <person name="Lucas S."/>
            <person name="Mishler D.B."/>
            <person name="Reski R."/>
            <person name="Grigoriev I."/>
            <person name="Quatrano R.S."/>
            <person name="Boore J.L."/>
        </authorList>
    </citation>
    <scope>NUCLEOTIDE SEQUENCE [LARGE SCALE GENOMIC DNA]</scope>
    <source>
        <strain evidence="8 9">cv. Gransden 2004</strain>
    </source>
</reference>
<evidence type="ECO:0000313" key="9">
    <source>
        <dbReference type="Proteomes" id="UP000006727"/>
    </source>
</evidence>
<evidence type="ECO:0000256" key="4">
    <source>
        <dbReference type="ARBA" id="ARBA00022989"/>
    </source>
</evidence>
<dbReference type="Pfam" id="PF05055">
    <property type="entry name" value="DUF677"/>
    <property type="match status" value="1"/>
</dbReference>
<proteinExistence type="inferred from homology"/>
<evidence type="ECO:0000313" key="8">
    <source>
        <dbReference type="EnsemblPlants" id="Pp3c9_13700V3.1"/>
    </source>
</evidence>
<dbReference type="EMBL" id="ABEU02000009">
    <property type="protein sequence ID" value="PNR48193.1"/>
    <property type="molecule type" value="Genomic_DNA"/>
</dbReference>
<dbReference type="EnsemblPlants" id="Pp3c9_13700V3.1">
    <property type="protein sequence ID" value="Pp3c9_13700V3.1"/>
    <property type="gene ID" value="Pp3c9_13700"/>
</dbReference>
<protein>
    <submittedName>
        <fullName evidence="7 8">Uncharacterized protein</fullName>
    </submittedName>
</protein>
<dbReference type="GO" id="GO:0016020">
    <property type="term" value="C:membrane"/>
    <property type="evidence" value="ECO:0007669"/>
    <property type="project" value="UniProtKB-SubCell"/>
</dbReference>
<name>A0A2K1K337_PHYPA</name>
<dbReference type="InterPro" id="IPR007749">
    <property type="entry name" value="DUF677"/>
</dbReference>
<dbReference type="STRING" id="3218.A0A2K1K337"/>